<reference evidence="8 9" key="1">
    <citation type="submission" date="2018-12" db="EMBL/GenBank/DDBJ databases">
        <title>Dyella dinghuensis sp. nov. DHOA06 and Dyella choica sp. nov. 4M-K27, isolated from forest soil.</title>
        <authorList>
            <person name="Qiu L.-H."/>
            <person name="Gao Z.-H."/>
        </authorList>
    </citation>
    <scope>NUCLEOTIDE SEQUENCE [LARGE SCALE GENOMIC DNA]</scope>
    <source>
        <strain evidence="8 9">4M-K27</strain>
    </source>
</reference>
<evidence type="ECO:0000256" key="5">
    <source>
        <dbReference type="ARBA" id="ARBA00022989"/>
    </source>
</evidence>
<feature type="transmembrane region" description="Helical" evidence="7">
    <location>
        <begin position="21"/>
        <end position="40"/>
    </location>
</feature>
<comment type="caution">
    <text evidence="8">The sequence shown here is derived from an EMBL/GenBank/DDBJ whole genome shotgun (WGS) entry which is preliminary data.</text>
</comment>
<dbReference type="PANTHER" id="PTHR30509:SF9">
    <property type="entry name" value="MULTIDRUG RESISTANCE PROTEIN MDTO"/>
    <property type="match status" value="1"/>
</dbReference>
<dbReference type="InterPro" id="IPR006726">
    <property type="entry name" value="PHBA_efflux_AaeB/fusaric-R"/>
</dbReference>
<dbReference type="GO" id="GO:0022857">
    <property type="term" value="F:transmembrane transporter activity"/>
    <property type="evidence" value="ECO:0007669"/>
    <property type="project" value="InterPro"/>
</dbReference>
<keyword evidence="6 7" id="KW-0472">Membrane</keyword>
<proteinExistence type="predicted"/>
<dbReference type="Proteomes" id="UP000274358">
    <property type="component" value="Unassembled WGS sequence"/>
</dbReference>
<evidence type="ECO:0000256" key="6">
    <source>
        <dbReference type="ARBA" id="ARBA00023136"/>
    </source>
</evidence>
<dbReference type="PANTHER" id="PTHR30509">
    <property type="entry name" value="P-HYDROXYBENZOIC ACID EFFLUX PUMP SUBUNIT-RELATED"/>
    <property type="match status" value="1"/>
</dbReference>
<accession>A0A3S0S7G5</accession>
<feature type="transmembrane region" description="Helical" evidence="7">
    <location>
        <begin position="452"/>
        <end position="471"/>
    </location>
</feature>
<organism evidence="8 9">
    <name type="scientific">Dyella choica</name>
    <dbReference type="NCBI Taxonomy" id="1927959"/>
    <lineage>
        <taxon>Bacteria</taxon>
        <taxon>Pseudomonadati</taxon>
        <taxon>Pseudomonadota</taxon>
        <taxon>Gammaproteobacteria</taxon>
        <taxon>Lysobacterales</taxon>
        <taxon>Rhodanobacteraceae</taxon>
        <taxon>Dyella</taxon>
    </lineage>
</organism>
<sequence length="690" mass="74349">MSAITRAASLPRSLLLLDPKKLLFSLSSFIAAAITLGIAFEASLPRPWWALLTVYVTAQPMAGAFRPKILYRLGGILTGATVSILVVPNLQHAPELLVICMAAWTGLCIYLAVLDRTPRAFLFQMAAFSSAVISFPYLDDPADVFTTTISRVEEMTVAIVSVSLVHGLLQPWSVTPMIHGRALGFLADAARWTRDALGRRHTPLENEHRRKLAADIAELGMMAIHLPFDQRPPGASRKLVLDLQKQLATILPLASAAANRLDTLSGLAPLEPSLARLVDDIRAWLANPAQMQHANGRELAARCRELAGQRCEPPAWRDLLIASLCVRSAEFIEAHVESGRLAQQMGSEPVRADSKRDKPQREKSFPLARDHGLAVLAGLATATAIILYCAVWILLAWPSGSATAAFAALITCSFATQDDPAPVLGRYLGATLLTFPLAAFYLFAVLPRVDGYLMLIVTLAPALLAIGYIQASPSLSARALPMFSCLIVALGFLDRFAADFATFINVGMAQVGGIIATIAVAKLFRSVNVRWTARRMLRDNWIEISQMAAPASRFRAAHWTGRAVDRLGQVAARMAVAEGDDALHAADGLADLRLGRNVIAIRSALPTLSAPVQATLRKVLEGISCLFQLRGRKGVMLPAPVSLLMHIDAAMAAICMEGQSPPTHPALLALVGMRCNLFPAALPGRFGHDA</sequence>
<evidence type="ECO:0000256" key="1">
    <source>
        <dbReference type="ARBA" id="ARBA00004651"/>
    </source>
</evidence>
<gene>
    <name evidence="8" type="ORF">EKH80_19935</name>
</gene>
<feature type="transmembrane region" description="Helical" evidence="7">
    <location>
        <begin position="427"/>
        <end position="446"/>
    </location>
</feature>
<name>A0A3S0S7G5_9GAMM</name>
<evidence type="ECO:0000256" key="7">
    <source>
        <dbReference type="SAM" id="Phobius"/>
    </source>
</evidence>
<feature type="transmembrane region" description="Helical" evidence="7">
    <location>
        <begin position="503"/>
        <end position="524"/>
    </location>
</feature>
<feature type="transmembrane region" description="Helical" evidence="7">
    <location>
        <begin position="69"/>
        <end position="90"/>
    </location>
</feature>
<keyword evidence="9" id="KW-1185">Reference proteome</keyword>
<dbReference type="RefSeq" id="WP_126686552.1">
    <property type="nucleotide sequence ID" value="NZ_RYYV01000021.1"/>
</dbReference>
<dbReference type="GO" id="GO:0005886">
    <property type="term" value="C:plasma membrane"/>
    <property type="evidence" value="ECO:0007669"/>
    <property type="project" value="UniProtKB-SubCell"/>
</dbReference>
<evidence type="ECO:0000256" key="4">
    <source>
        <dbReference type="ARBA" id="ARBA00022692"/>
    </source>
</evidence>
<evidence type="ECO:0000256" key="3">
    <source>
        <dbReference type="ARBA" id="ARBA00022475"/>
    </source>
</evidence>
<feature type="transmembrane region" description="Helical" evidence="7">
    <location>
        <begin position="373"/>
        <end position="393"/>
    </location>
</feature>
<keyword evidence="4 7" id="KW-0812">Transmembrane</keyword>
<keyword evidence="2" id="KW-0813">Transport</keyword>
<dbReference type="OrthoDB" id="9807111at2"/>
<evidence type="ECO:0000256" key="2">
    <source>
        <dbReference type="ARBA" id="ARBA00022448"/>
    </source>
</evidence>
<evidence type="ECO:0000313" key="8">
    <source>
        <dbReference type="EMBL" id="RUL70896.1"/>
    </source>
</evidence>
<protein>
    <submittedName>
        <fullName evidence="8">FUSC family protein</fullName>
    </submittedName>
</protein>
<dbReference type="EMBL" id="RYYV01000021">
    <property type="protein sequence ID" value="RUL70896.1"/>
    <property type="molecule type" value="Genomic_DNA"/>
</dbReference>
<keyword evidence="5 7" id="KW-1133">Transmembrane helix</keyword>
<dbReference type="AlphaFoldDB" id="A0A3S0S7G5"/>
<evidence type="ECO:0000313" key="9">
    <source>
        <dbReference type="Proteomes" id="UP000274358"/>
    </source>
</evidence>
<comment type="subcellular location">
    <subcellularLocation>
        <location evidence="1">Cell membrane</location>
        <topology evidence="1">Multi-pass membrane protein</topology>
    </subcellularLocation>
</comment>
<dbReference type="Pfam" id="PF04632">
    <property type="entry name" value="FUSC"/>
    <property type="match status" value="1"/>
</dbReference>
<keyword evidence="3" id="KW-1003">Cell membrane</keyword>
<feature type="transmembrane region" description="Helical" evidence="7">
    <location>
        <begin position="96"/>
        <end position="113"/>
    </location>
</feature>
<feature type="transmembrane region" description="Helical" evidence="7">
    <location>
        <begin position="46"/>
        <end position="62"/>
    </location>
</feature>